<dbReference type="InterPro" id="IPR011989">
    <property type="entry name" value="ARM-like"/>
</dbReference>
<dbReference type="Proteomes" id="UP001225498">
    <property type="component" value="Unassembled WGS sequence"/>
</dbReference>
<evidence type="ECO:0000313" key="3">
    <source>
        <dbReference type="Proteomes" id="UP001225498"/>
    </source>
</evidence>
<dbReference type="AlphaFoldDB" id="A0AAJ3MZQ0"/>
<dbReference type="EMBL" id="ABLTIR010000021">
    <property type="protein sequence ID" value="EKZ1926437.1"/>
    <property type="molecule type" value="Genomic_DNA"/>
</dbReference>
<name>A0AAJ3MZQ0_STEMA</name>
<proteinExistence type="predicted"/>
<protein>
    <submittedName>
        <fullName evidence="2">HEAT repeat domain-containing protein</fullName>
    </submittedName>
</protein>
<reference evidence="2" key="1">
    <citation type="submission" date="2023-08" db="EMBL/GenBank/DDBJ databases">
        <authorList>
            <consortium name="Clinical and Environmental Microbiology Branch: Whole genome sequencing antimicrobial resistance pathogens in the healthcare setting"/>
        </authorList>
    </citation>
    <scope>NUCLEOTIDE SEQUENCE</scope>
    <source>
        <strain evidence="2">2023CJ-00293</strain>
    </source>
</reference>
<dbReference type="Gene3D" id="1.25.10.10">
    <property type="entry name" value="Leucine-rich Repeat Variant"/>
    <property type="match status" value="1"/>
</dbReference>
<organism evidence="2 3">
    <name type="scientific">Stenotrophomonas maltophilia</name>
    <name type="common">Pseudomonas maltophilia</name>
    <name type="synonym">Xanthomonas maltophilia</name>
    <dbReference type="NCBI Taxonomy" id="40324"/>
    <lineage>
        <taxon>Bacteria</taxon>
        <taxon>Pseudomonadati</taxon>
        <taxon>Pseudomonadota</taxon>
        <taxon>Gammaproteobacteria</taxon>
        <taxon>Lysobacterales</taxon>
        <taxon>Lysobacteraceae</taxon>
        <taxon>Stenotrophomonas</taxon>
        <taxon>Stenotrophomonas maltophilia group</taxon>
    </lineage>
</organism>
<evidence type="ECO:0000256" key="1">
    <source>
        <dbReference type="SAM" id="MobiDB-lite"/>
    </source>
</evidence>
<evidence type="ECO:0000313" key="2">
    <source>
        <dbReference type="EMBL" id="EKZ1926437.1"/>
    </source>
</evidence>
<comment type="caution">
    <text evidence="2">The sequence shown here is derived from an EMBL/GenBank/DDBJ whole genome shotgun (WGS) entry which is preliminary data.</text>
</comment>
<feature type="region of interest" description="Disordered" evidence="1">
    <location>
        <begin position="102"/>
        <end position="122"/>
    </location>
</feature>
<accession>A0AAJ3MZQ0</accession>
<gene>
    <name evidence="2" type="ORF">REH87_001431</name>
</gene>
<sequence>MLSICREFDQVILRDFFHDECRSHMGSPLYATPGKFFVKPPLAGMVIYKDEFVDVHYMQSSPLQAAAAFQAGVETGITINGTDSLVFFTDTPGVEYQVYPVHTGDESDPRLGPPSRGQSASGDHLFLEGGRQGMHLLHGSSPTSMIVCLSSRSRSEVTQHFSLQSGKLVGCTATSVTDSRLQIIATALSYLRGSDNTGALLDMSRHPTTFVRWNALRSLYRVDPAAASERLKEMRENDVNEEIRKLATRSLEQG</sequence>